<feature type="transmembrane region" description="Helical" evidence="6">
    <location>
        <begin position="345"/>
        <end position="361"/>
    </location>
</feature>
<feature type="transmembrane region" description="Helical" evidence="6">
    <location>
        <begin position="162"/>
        <end position="183"/>
    </location>
</feature>
<evidence type="ECO:0000313" key="7">
    <source>
        <dbReference type="EMBL" id="MFC7255288.1"/>
    </source>
</evidence>
<feature type="transmembrane region" description="Helical" evidence="6">
    <location>
        <begin position="21"/>
        <end position="44"/>
    </location>
</feature>
<dbReference type="Pfam" id="PF01943">
    <property type="entry name" value="Polysacc_synt"/>
    <property type="match status" value="1"/>
</dbReference>
<keyword evidence="8" id="KW-1185">Reference proteome</keyword>
<evidence type="ECO:0000256" key="6">
    <source>
        <dbReference type="SAM" id="Phobius"/>
    </source>
</evidence>
<dbReference type="CDD" id="cd13128">
    <property type="entry name" value="MATE_Wzx_like"/>
    <property type="match status" value="1"/>
</dbReference>
<comment type="subcellular location">
    <subcellularLocation>
        <location evidence="1">Cell membrane</location>
        <topology evidence="1">Multi-pass membrane protein</topology>
    </subcellularLocation>
</comment>
<gene>
    <name evidence="7" type="ORF">ACFQKE_08280</name>
</gene>
<evidence type="ECO:0000256" key="2">
    <source>
        <dbReference type="ARBA" id="ARBA00022475"/>
    </source>
</evidence>
<keyword evidence="4 6" id="KW-1133">Transmembrane helix</keyword>
<dbReference type="InterPro" id="IPR050833">
    <property type="entry name" value="Poly_Biosynth_Transport"/>
</dbReference>
<dbReference type="GeneID" id="96953640"/>
<proteinExistence type="predicted"/>
<dbReference type="PANTHER" id="PTHR30250">
    <property type="entry name" value="PST FAMILY PREDICTED COLANIC ACID TRANSPORTER"/>
    <property type="match status" value="1"/>
</dbReference>
<feature type="transmembrane region" description="Helical" evidence="6">
    <location>
        <begin position="303"/>
        <end position="325"/>
    </location>
</feature>
<evidence type="ECO:0000256" key="1">
    <source>
        <dbReference type="ARBA" id="ARBA00004651"/>
    </source>
</evidence>
<dbReference type="Proteomes" id="UP001596434">
    <property type="component" value="Unassembled WGS sequence"/>
</dbReference>
<dbReference type="RefSeq" id="WP_379703512.1">
    <property type="nucleotide sequence ID" value="NZ_JBHTAT010000001.1"/>
</dbReference>
<keyword evidence="3 6" id="KW-0812">Transmembrane</keyword>
<feature type="transmembrane region" description="Helical" evidence="6">
    <location>
        <begin position="373"/>
        <end position="392"/>
    </location>
</feature>
<dbReference type="PANTHER" id="PTHR30250:SF27">
    <property type="entry name" value="POLYSACCHARIDE BIOSYNTHESIS PROTEIN"/>
    <property type="match status" value="1"/>
</dbReference>
<sequence length="513" mass="54942">MTDDSNDVAQVFRDLLKGGSVVFVGRIAELGISFLGLAVIARLIGPTDFGAVAIGSTLLSMLSTLSILGLDTGVGRFLPRYESPADRRGVLVSAFQLAVPVTAATGLAVVLGADLLATRAFGDPSIAPILIVFGLALPFAAIVELCVGALQGQKLAAPKVVVEQLSIPFVRVSLAFAVLYVGWGVLGISVAYGTAYVVAAALGLYYLWRHSSLFGSEAYTPIHRDLLTFSAPLVVTIVMNKILGYLDTFLLAAYLPTAEVGIYKVAYPVAMLLFVGIESANFLFMPILSGLESEGRNRELKRVYQVVTKWIFMGTLPLFLVIALFPEMTLRITFGEQYVGGARTLSILAVGFFTTVIVGPNNNALTSIGKTRIIMAINALAALLNLVLNLLLIPRYGIAGAAVATALSYGLMNLLYTVVLYRVVGVHPFTTAMVRPGVVSLGLVLTLQWVTKTFFPVTIPVVVGMFVVFIGLYGVVILRFGGIQEEEVQLVLDVENKFEVDLGPLKDAVKRIM</sequence>
<dbReference type="InterPro" id="IPR002797">
    <property type="entry name" value="Polysacc_synth"/>
</dbReference>
<feature type="transmembrane region" description="Helical" evidence="6">
    <location>
        <begin position="457"/>
        <end position="478"/>
    </location>
</feature>
<dbReference type="EMBL" id="JBHTAT010000001">
    <property type="protein sequence ID" value="MFC7255288.1"/>
    <property type="molecule type" value="Genomic_DNA"/>
</dbReference>
<organism evidence="7 8">
    <name type="scientific">Haloplanus litoreus</name>
    <dbReference type="NCBI Taxonomy" id="767515"/>
    <lineage>
        <taxon>Archaea</taxon>
        <taxon>Methanobacteriati</taxon>
        <taxon>Methanobacteriota</taxon>
        <taxon>Stenosarchaea group</taxon>
        <taxon>Halobacteria</taxon>
        <taxon>Halobacteriales</taxon>
        <taxon>Haloferacaceae</taxon>
        <taxon>Haloplanus</taxon>
    </lineage>
</organism>
<comment type="caution">
    <text evidence="7">The sequence shown here is derived from an EMBL/GenBank/DDBJ whole genome shotgun (WGS) entry which is preliminary data.</text>
</comment>
<feature type="transmembrane region" description="Helical" evidence="6">
    <location>
        <begin position="189"/>
        <end position="208"/>
    </location>
</feature>
<reference evidence="7 8" key="1">
    <citation type="journal article" date="2019" name="Int. J. Syst. Evol. Microbiol.">
        <title>The Global Catalogue of Microorganisms (GCM) 10K type strain sequencing project: providing services to taxonomists for standard genome sequencing and annotation.</title>
        <authorList>
            <consortium name="The Broad Institute Genomics Platform"/>
            <consortium name="The Broad Institute Genome Sequencing Center for Infectious Disease"/>
            <person name="Wu L."/>
            <person name="Ma J."/>
        </authorList>
    </citation>
    <scope>NUCLEOTIDE SEQUENCE [LARGE SCALE GENOMIC DNA]</scope>
    <source>
        <strain evidence="7 8">GX21</strain>
    </source>
</reference>
<keyword evidence="5 6" id="KW-0472">Membrane</keyword>
<dbReference type="AlphaFoldDB" id="A0ABD5ZYX3"/>
<dbReference type="GO" id="GO:0005886">
    <property type="term" value="C:plasma membrane"/>
    <property type="evidence" value="ECO:0007669"/>
    <property type="project" value="UniProtKB-SubCell"/>
</dbReference>
<evidence type="ECO:0000256" key="4">
    <source>
        <dbReference type="ARBA" id="ARBA00022989"/>
    </source>
</evidence>
<feature type="transmembrane region" description="Helical" evidence="6">
    <location>
        <begin position="229"/>
        <end position="255"/>
    </location>
</feature>
<name>A0ABD5ZYX3_9EURY</name>
<accession>A0ABD5ZYX3</accession>
<feature type="transmembrane region" description="Helical" evidence="6">
    <location>
        <begin position="50"/>
        <end position="70"/>
    </location>
</feature>
<protein>
    <submittedName>
        <fullName evidence="7">Flippase</fullName>
    </submittedName>
</protein>
<feature type="transmembrane region" description="Helical" evidence="6">
    <location>
        <begin position="90"/>
        <end position="113"/>
    </location>
</feature>
<feature type="transmembrane region" description="Helical" evidence="6">
    <location>
        <begin position="433"/>
        <end position="451"/>
    </location>
</feature>
<feature type="transmembrane region" description="Helical" evidence="6">
    <location>
        <begin position="125"/>
        <end position="150"/>
    </location>
</feature>
<feature type="transmembrane region" description="Helical" evidence="6">
    <location>
        <begin position="267"/>
        <end position="291"/>
    </location>
</feature>
<feature type="transmembrane region" description="Helical" evidence="6">
    <location>
        <begin position="398"/>
        <end position="421"/>
    </location>
</feature>
<evidence type="ECO:0000256" key="3">
    <source>
        <dbReference type="ARBA" id="ARBA00022692"/>
    </source>
</evidence>
<evidence type="ECO:0000256" key="5">
    <source>
        <dbReference type="ARBA" id="ARBA00023136"/>
    </source>
</evidence>
<keyword evidence="2" id="KW-1003">Cell membrane</keyword>
<evidence type="ECO:0000313" key="8">
    <source>
        <dbReference type="Proteomes" id="UP001596434"/>
    </source>
</evidence>